<reference evidence="3" key="1">
    <citation type="submission" date="2017-05" db="UniProtKB">
        <authorList>
            <consortium name="EnsemblMetazoa"/>
        </authorList>
    </citation>
    <scope>IDENTIFICATION</scope>
</reference>
<dbReference type="AlphaFoldDB" id="A0A1X7TNY5"/>
<feature type="coiled-coil region" evidence="1">
    <location>
        <begin position="449"/>
        <end position="615"/>
    </location>
</feature>
<protein>
    <recommendedName>
        <fullName evidence="2">Death domain-containing protein</fullName>
    </recommendedName>
</protein>
<feature type="coiled-coil region" evidence="1">
    <location>
        <begin position="315"/>
        <end position="342"/>
    </location>
</feature>
<dbReference type="InParanoid" id="A0A1X7TNY5"/>
<evidence type="ECO:0000259" key="2">
    <source>
        <dbReference type="PROSITE" id="PS50017"/>
    </source>
</evidence>
<dbReference type="CDD" id="cd01670">
    <property type="entry name" value="Death"/>
    <property type="match status" value="1"/>
</dbReference>
<dbReference type="SUPFAM" id="SSF47986">
    <property type="entry name" value="DEATH domain"/>
    <property type="match status" value="1"/>
</dbReference>
<dbReference type="GO" id="GO:0007165">
    <property type="term" value="P:signal transduction"/>
    <property type="evidence" value="ECO:0007669"/>
    <property type="project" value="InterPro"/>
</dbReference>
<organism evidence="3">
    <name type="scientific">Amphimedon queenslandica</name>
    <name type="common">Sponge</name>
    <dbReference type="NCBI Taxonomy" id="400682"/>
    <lineage>
        <taxon>Eukaryota</taxon>
        <taxon>Metazoa</taxon>
        <taxon>Porifera</taxon>
        <taxon>Demospongiae</taxon>
        <taxon>Heteroscleromorpha</taxon>
        <taxon>Haplosclerida</taxon>
        <taxon>Niphatidae</taxon>
        <taxon>Amphimedon</taxon>
    </lineage>
</organism>
<evidence type="ECO:0000313" key="3">
    <source>
        <dbReference type="EnsemblMetazoa" id="Aqu2.1.16531_001"/>
    </source>
</evidence>
<dbReference type="PROSITE" id="PS50017">
    <property type="entry name" value="DEATH_DOMAIN"/>
    <property type="match status" value="1"/>
</dbReference>
<feature type="domain" description="Death" evidence="2">
    <location>
        <begin position="43"/>
        <end position="124"/>
    </location>
</feature>
<dbReference type="Gene3D" id="1.10.533.10">
    <property type="entry name" value="Death Domain, Fas"/>
    <property type="match status" value="1"/>
</dbReference>
<proteinExistence type="predicted"/>
<dbReference type="EnsemblMetazoa" id="Aqu2.1.16531_001">
    <property type="protein sequence ID" value="Aqu2.1.16531_001"/>
    <property type="gene ID" value="Aqu2.1.16531"/>
</dbReference>
<evidence type="ECO:0000256" key="1">
    <source>
        <dbReference type="SAM" id="Coils"/>
    </source>
</evidence>
<dbReference type="InterPro" id="IPR000488">
    <property type="entry name" value="Death_dom"/>
</dbReference>
<sequence>MASKLSSPVASSVPEDPPNQLTITDLPEILQLLRRHDYTGFRAGVSYCRLGRYLGLSLATLDVITENHNFIGDIEGGLHACLTKWLQKADDVQYIKGGSTLYSLVSALRRIGEYGVADGIDMEKHPACRILARYISYQSIVSAIPHLDHLCLYQAKLIKEVNLFTYSEGEKVLDEIKEAVCKDYKKLKAFADILCKSTATAEIGRAIMRHYRKVYTSDDDCGLKIYLPWSITSEFKMMQIKMGDIFFKVGLIMTSHPQSPSLDNIKGVLGTYYSALRLRLAECKDIHELLELVHDNSSLDDISGLEYFIHKFNINEEAKVFIKDYKEAVEQLKRKVQQFLEEKLSKVSSVLECVTIVVDKDSSYSVLHDVVRLSSAVLSLHFKLNVIRGDGDGGIWKVWKEKPCTDSFDAPTVQSKDTMFATEIPAGTTESMSHSYQEEEKDKYDKDQVMLLQKKVKNIQKQLEKEKELHEQEKQFHEQFIKEYEEEILQQKRERIQNEETIAILTRQREEVTGDLKHKTEQCRELISDNELTHKQLEELLKEEKQASSISFMKQNKVDLKEKEELQIKVDDLQQELVVQHMKDHRKVSELQNEIQKIKDERETFQKQRKVLILENERLKSFLKEQNVPVQPKEEYKILQDTETFYVGADLGLDSWVGLDDLGVVISGCDQQGLHSKPKF</sequence>
<name>A0A1X7TNY5_AMPQE</name>
<dbReference type="InterPro" id="IPR011029">
    <property type="entry name" value="DEATH-like_dom_sf"/>
</dbReference>
<keyword evidence="1" id="KW-0175">Coiled coil</keyword>
<accession>A0A1X7TNY5</accession>